<evidence type="ECO:0000256" key="3">
    <source>
        <dbReference type="ARBA" id="ARBA00022679"/>
    </source>
</evidence>
<organism evidence="7 8">
    <name type="scientific">Virgibacillus xinjiangensis</name>
    <dbReference type="NCBI Taxonomy" id="393090"/>
    <lineage>
        <taxon>Bacteria</taxon>
        <taxon>Bacillati</taxon>
        <taxon>Bacillota</taxon>
        <taxon>Bacilli</taxon>
        <taxon>Bacillales</taxon>
        <taxon>Bacillaceae</taxon>
        <taxon>Virgibacillus</taxon>
    </lineage>
</organism>
<dbReference type="GO" id="GO:0008999">
    <property type="term" value="F:protein-N-terminal-alanine acetyltransferase activity"/>
    <property type="evidence" value="ECO:0007669"/>
    <property type="project" value="UniProtKB-EC"/>
</dbReference>
<keyword evidence="4 7" id="KW-0012">Acyltransferase</keyword>
<dbReference type="Pfam" id="PF00583">
    <property type="entry name" value="Acetyltransf_1"/>
    <property type="match status" value="1"/>
</dbReference>
<name>A0ABV7CZN4_9BACI</name>
<comment type="similarity">
    <text evidence="1 5">Belongs to the acetyltransferase family. RimI subfamily.</text>
</comment>
<evidence type="ECO:0000313" key="7">
    <source>
        <dbReference type="EMBL" id="MFC3041639.1"/>
    </source>
</evidence>
<evidence type="ECO:0000313" key="8">
    <source>
        <dbReference type="Proteomes" id="UP001595279"/>
    </source>
</evidence>
<comment type="function">
    <text evidence="5">Acetylates the N-terminal alanine of ribosomal protein bS18.</text>
</comment>
<proteinExistence type="inferred from homology"/>
<keyword evidence="8" id="KW-1185">Reference proteome</keyword>
<dbReference type="PANTHER" id="PTHR43420">
    <property type="entry name" value="ACETYLTRANSFERASE"/>
    <property type="match status" value="1"/>
</dbReference>
<accession>A0ABV7CZN4</accession>
<dbReference type="RefSeq" id="WP_390274485.1">
    <property type="nucleotide sequence ID" value="NZ_JBHRSA010000056.1"/>
</dbReference>
<dbReference type="SUPFAM" id="SSF55729">
    <property type="entry name" value="Acyl-CoA N-acyltransferases (Nat)"/>
    <property type="match status" value="1"/>
</dbReference>
<evidence type="ECO:0000256" key="5">
    <source>
        <dbReference type="RuleBase" id="RU363094"/>
    </source>
</evidence>
<dbReference type="InterPro" id="IPR000182">
    <property type="entry name" value="GNAT_dom"/>
</dbReference>
<dbReference type="Gene3D" id="3.40.630.30">
    <property type="match status" value="1"/>
</dbReference>
<protein>
    <recommendedName>
        <fullName evidence="5">[Ribosomal protein bS18]-alanine N-acetyltransferase</fullName>
        <ecNumber evidence="5">2.3.1.266</ecNumber>
    </recommendedName>
</protein>
<evidence type="ECO:0000259" key="6">
    <source>
        <dbReference type="PROSITE" id="PS51186"/>
    </source>
</evidence>
<dbReference type="InterPro" id="IPR006464">
    <property type="entry name" value="AcTrfase_RimI/Ard1"/>
</dbReference>
<evidence type="ECO:0000256" key="2">
    <source>
        <dbReference type="ARBA" id="ARBA00022490"/>
    </source>
</evidence>
<dbReference type="EC" id="2.3.1.266" evidence="5"/>
<dbReference type="NCBIfam" id="TIGR01575">
    <property type="entry name" value="rimI"/>
    <property type="match status" value="1"/>
</dbReference>
<dbReference type="InterPro" id="IPR050680">
    <property type="entry name" value="YpeA/RimI_acetyltransf"/>
</dbReference>
<dbReference type="CDD" id="cd04301">
    <property type="entry name" value="NAT_SF"/>
    <property type="match status" value="1"/>
</dbReference>
<comment type="subcellular location">
    <subcellularLocation>
        <location evidence="5">Cytoplasm</location>
    </subcellularLocation>
</comment>
<sequence>MTAGIIRKMGTEDVDQVLDVERASFATPWTTDIFYQELVDNRHAHYFVIEVEKVIAGYAGTWVVFEDAQITNIAIHPEYRGRKLGQMLFQYVLQQMTMMGVSRLSLEVRKSNLTAQKLYRKFGLVPGGIRRNYYTDNQEDAIVMWVNLR</sequence>
<feature type="domain" description="N-acetyltransferase" evidence="6">
    <location>
        <begin position="4"/>
        <end position="149"/>
    </location>
</feature>
<keyword evidence="7" id="KW-0687">Ribonucleoprotein</keyword>
<keyword evidence="2 5" id="KW-0963">Cytoplasm</keyword>
<reference evidence="8" key="1">
    <citation type="journal article" date="2019" name="Int. J. Syst. Evol. Microbiol.">
        <title>The Global Catalogue of Microorganisms (GCM) 10K type strain sequencing project: providing services to taxonomists for standard genome sequencing and annotation.</title>
        <authorList>
            <consortium name="The Broad Institute Genomics Platform"/>
            <consortium name="The Broad Institute Genome Sequencing Center for Infectious Disease"/>
            <person name="Wu L."/>
            <person name="Ma J."/>
        </authorList>
    </citation>
    <scope>NUCLEOTIDE SEQUENCE [LARGE SCALE GENOMIC DNA]</scope>
    <source>
        <strain evidence="8">KCTC 13128</strain>
    </source>
</reference>
<gene>
    <name evidence="7" type="primary">rimI</name>
    <name evidence="7" type="ORF">ACFOGI_15435</name>
</gene>
<dbReference type="InterPro" id="IPR016181">
    <property type="entry name" value="Acyl_CoA_acyltransferase"/>
</dbReference>
<dbReference type="GO" id="GO:0005840">
    <property type="term" value="C:ribosome"/>
    <property type="evidence" value="ECO:0007669"/>
    <property type="project" value="UniProtKB-KW"/>
</dbReference>
<keyword evidence="3 7" id="KW-0808">Transferase</keyword>
<dbReference type="PROSITE" id="PS51186">
    <property type="entry name" value="GNAT"/>
    <property type="match status" value="1"/>
</dbReference>
<keyword evidence="7" id="KW-0689">Ribosomal protein</keyword>
<dbReference type="EMBL" id="JBHRSA010000056">
    <property type="protein sequence ID" value="MFC3041639.1"/>
    <property type="molecule type" value="Genomic_DNA"/>
</dbReference>
<evidence type="ECO:0000256" key="1">
    <source>
        <dbReference type="ARBA" id="ARBA00005395"/>
    </source>
</evidence>
<evidence type="ECO:0000256" key="4">
    <source>
        <dbReference type="ARBA" id="ARBA00023315"/>
    </source>
</evidence>
<comment type="catalytic activity">
    <reaction evidence="5">
        <text>N-terminal L-alanyl-[ribosomal protein bS18] + acetyl-CoA = N-terminal N(alpha)-acetyl-L-alanyl-[ribosomal protein bS18] + CoA + H(+)</text>
        <dbReference type="Rhea" id="RHEA:43756"/>
        <dbReference type="Rhea" id="RHEA-COMP:10676"/>
        <dbReference type="Rhea" id="RHEA-COMP:10677"/>
        <dbReference type="ChEBI" id="CHEBI:15378"/>
        <dbReference type="ChEBI" id="CHEBI:57287"/>
        <dbReference type="ChEBI" id="CHEBI:57288"/>
        <dbReference type="ChEBI" id="CHEBI:64718"/>
        <dbReference type="ChEBI" id="CHEBI:83683"/>
        <dbReference type="EC" id="2.3.1.266"/>
    </reaction>
</comment>
<dbReference type="Proteomes" id="UP001595279">
    <property type="component" value="Unassembled WGS sequence"/>
</dbReference>
<comment type="caution">
    <text evidence="7">The sequence shown here is derived from an EMBL/GenBank/DDBJ whole genome shotgun (WGS) entry which is preliminary data.</text>
</comment>
<dbReference type="PANTHER" id="PTHR43420:SF44">
    <property type="entry name" value="ACETYLTRANSFERASE YPEA"/>
    <property type="match status" value="1"/>
</dbReference>